<reference evidence="5 6" key="2">
    <citation type="submission" date="2015-05" db="EMBL/GenBank/DDBJ databases">
        <authorList>
            <person name="Morales-Cruz A."/>
            <person name="Amrine K.C."/>
            <person name="Cantu D."/>
        </authorList>
    </citation>
    <scope>NUCLEOTIDE SEQUENCE [LARGE SCALE GENOMIC DNA]</scope>
    <source>
        <strain evidence="5">DA912</strain>
    </source>
</reference>
<dbReference type="InterPro" id="IPR004827">
    <property type="entry name" value="bZIP"/>
</dbReference>
<dbReference type="GO" id="GO:0000976">
    <property type="term" value="F:transcription cis-regulatory region binding"/>
    <property type="evidence" value="ECO:0007669"/>
    <property type="project" value="InterPro"/>
</dbReference>
<dbReference type="STRING" id="1214573.A0A0G2HLQ8"/>
<evidence type="ECO:0000256" key="1">
    <source>
        <dbReference type="ARBA" id="ARBA00004123"/>
    </source>
</evidence>
<dbReference type="CDD" id="cd14688">
    <property type="entry name" value="bZIP_YAP"/>
    <property type="match status" value="1"/>
</dbReference>
<dbReference type="PANTHER" id="PTHR40621:SF9">
    <property type="entry name" value="MEAB PROTEIN"/>
    <property type="match status" value="1"/>
</dbReference>
<dbReference type="InterPro" id="IPR046347">
    <property type="entry name" value="bZIP_sf"/>
</dbReference>
<sequence>MATDKPSDDNRKEPIKQDSEESPLGSSPDGDGDGEPADSGEQGQAIPTPEGQAPKRKGGRKPIYATTEERKQRNRQAQAAFRERRTEYIKQLEQTISVQEQTLANLNAAHRTAADECLMLRYKNSLLERILLEKGIDVQAELQAKHAAANTADVTQQAPLSEVNLEHRTEVGAWLQYTTSDTWGQPSGRISKISAYAFIACGISCNNRGFWSFARVV</sequence>
<organism evidence="5 6">
    <name type="scientific">Diaporthe ampelina</name>
    <dbReference type="NCBI Taxonomy" id="1214573"/>
    <lineage>
        <taxon>Eukaryota</taxon>
        <taxon>Fungi</taxon>
        <taxon>Dikarya</taxon>
        <taxon>Ascomycota</taxon>
        <taxon>Pezizomycotina</taxon>
        <taxon>Sordariomycetes</taxon>
        <taxon>Sordariomycetidae</taxon>
        <taxon>Diaporthales</taxon>
        <taxon>Diaporthaceae</taxon>
        <taxon>Diaporthe</taxon>
    </lineage>
</organism>
<dbReference type="InterPro" id="IPR050936">
    <property type="entry name" value="AP-1-like"/>
</dbReference>
<keyword evidence="6" id="KW-1185">Reference proteome</keyword>
<feature type="domain" description="BZIP" evidence="4">
    <location>
        <begin position="70"/>
        <end position="84"/>
    </location>
</feature>
<dbReference type="OrthoDB" id="2285533at2759"/>
<dbReference type="GO" id="GO:0001228">
    <property type="term" value="F:DNA-binding transcription activator activity, RNA polymerase II-specific"/>
    <property type="evidence" value="ECO:0007669"/>
    <property type="project" value="TreeGrafter"/>
</dbReference>
<accession>A0A0G2HLQ8</accession>
<gene>
    <name evidence="5" type="ORF">UCDDA912_g04056</name>
</gene>
<name>A0A0G2HLQ8_9PEZI</name>
<comment type="caution">
    <text evidence="5">The sequence shown here is derived from an EMBL/GenBank/DDBJ whole genome shotgun (WGS) entry which is preliminary data.</text>
</comment>
<dbReference type="GO" id="GO:0090575">
    <property type="term" value="C:RNA polymerase II transcription regulator complex"/>
    <property type="evidence" value="ECO:0007669"/>
    <property type="project" value="TreeGrafter"/>
</dbReference>
<evidence type="ECO:0000313" key="5">
    <source>
        <dbReference type="EMBL" id="KKY35918.1"/>
    </source>
</evidence>
<evidence type="ECO:0000256" key="3">
    <source>
        <dbReference type="SAM" id="MobiDB-lite"/>
    </source>
</evidence>
<dbReference type="Proteomes" id="UP000034680">
    <property type="component" value="Unassembled WGS sequence"/>
</dbReference>
<dbReference type="SUPFAM" id="SSF57959">
    <property type="entry name" value="Leucine zipper domain"/>
    <property type="match status" value="1"/>
</dbReference>
<comment type="subcellular location">
    <subcellularLocation>
        <location evidence="1">Nucleus</location>
    </subcellularLocation>
</comment>
<dbReference type="EMBL" id="LCUC01000142">
    <property type="protein sequence ID" value="KKY35918.1"/>
    <property type="molecule type" value="Genomic_DNA"/>
</dbReference>
<evidence type="ECO:0000256" key="2">
    <source>
        <dbReference type="ARBA" id="ARBA00023242"/>
    </source>
</evidence>
<proteinExistence type="predicted"/>
<dbReference type="Gene3D" id="1.20.5.170">
    <property type="match status" value="1"/>
</dbReference>
<keyword evidence="2" id="KW-0539">Nucleus</keyword>
<dbReference type="AlphaFoldDB" id="A0A0G2HLQ8"/>
<dbReference type="PANTHER" id="PTHR40621">
    <property type="entry name" value="TRANSCRIPTION FACTOR KAPC-RELATED"/>
    <property type="match status" value="1"/>
</dbReference>
<feature type="compositionally biased region" description="Basic and acidic residues" evidence="3">
    <location>
        <begin position="1"/>
        <end position="19"/>
    </location>
</feature>
<evidence type="ECO:0000313" key="6">
    <source>
        <dbReference type="Proteomes" id="UP000034680"/>
    </source>
</evidence>
<dbReference type="PROSITE" id="PS00036">
    <property type="entry name" value="BZIP_BASIC"/>
    <property type="match status" value="1"/>
</dbReference>
<reference evidence="5 6" key="1">
    <citation type="submission" date="2015-05" db="EMBL/GenBank/DDBJ databases">
        <title>Distinctive expansion of gene families associated with plant cell wall degradation and secondary metabolism in the genomes of grapevine trunk pathogens.</title>
        <authorList>
            <person name="Lawrence D.P."/>
            <person name="Travadon R."/>
            <person name="Rolshausen P.E."/>
            <person name="Baumgartner K."/>
        </authorList>
    </citation>
    <scope>NUCLEOTIDE SEQUENCE [LARGE SCALE GENOMIC DNA]</scope>
    <source>
        <strain evidence="5">DA912</strain>
    </source>
</reference>
<feature type="region of interest" description="Disordered" evidence="3">
    <location>
        <begin position="1"/>
        <end position="78"/>
    </location>
</feature>
<protein>
    <submittedName>
        <fullName evidence="5">Putative basic-leucine zipper transcription factor</fullName>
    </submittedName>
</protein>
<dbReference type="Pfam" id="PF00170">
    <property type="entry name" value="bZIP_1"/>
    <property type="match status" value="1"/>
</dbReference>
<evidence type="ECO:0000259" key="4">
    <source>
        <dbReference type="PROSITE" id="PS00036"/>
    </source>
</evidence>